<gene>
    <name evidence="1" type="ORF">RIL96_06225</name>
</gene>
<organism evidence="1 2">
    <name type="scientific">Nesterenkonia aerolata</name>
    <dbReference type="NCBI Taxonomy" id="3074079"/>
    <lineage>
        <taxon>Bacteria</taxon>
        <taxon>Bacillati</taxon>
        <taxon>Actinomycetota</taxon>
        <taxon>Actinomycetes</taxon>
        <taxon>Micrococcales</taxon>
        <taxon>Micrococcaceae</taxon>
        <taxon>Nesterenkonia</taxon>
    </lineage>
</organism>
<proteinExistence type="predicted"/>
<keyword evidence="2" id="KW-1185">Reference proteome</keyword>
<dbReference type="EMBL" id="JAVKGR010000005">
    <property type="protein sequence ID" value="MDR8019158.1"/>
    <property type="molecule type" value="Genomic_DNA"/>
</dbReference>
<reference evidence="1 2" key="1">
    <citation type="submission" date="2023-09" db="EMBL/GenBank/DDBJ databases">
        <title>Description of three actinobacteria isolated from air of manufacturing shop in a pharmaceutical factory.</title>
        <authorList>
            <person name="Zhang D.-F."/>
        </authorList>
    </citation>
    <scope>NUCLEOTIDE SEQUENCE [LARGE SCALE GENOMIC DNA]</scope>
    <source>
        <strain evidence="1 2">LY-0111</strain>
    </source>
</reference>
<accession>A0ABU2DRL9</accession>
<comment type="caution">
    <text evidence="1">The sequence shown here is derived from an EMBL/GenBank/DDBJ whole genome shotgun (WGS) entry which is preliminary data.</text>
</comment>
<name>A0ABU2DRL9_9MICC</name>
<evidence type="ECO:0000313" key="1">
    <source>
        <dbReference type="EMBL" id="MDR8019158.1"/>
    </source>
</evidence>
<sequence length="218" mass="23809">MTPTPLISETHPARPRARLYRPGEPFGTEELQGLTAQGALRHLLGDVYIPRTLPLGPEVRAQAVSTLLSPADRTNVVICGELAGWIHIGAPAPRRLTLICSGFRRRRRRDVLDRQSHDVHLEETDICTLGPLQVTTPARTAADTFLGIGTTISTGPLHPGHDDQRRVELVGTVMSVFADEAAPKRVEDVIALQRDRRGATVDRAAIAEVLQACIQQCD</sequence>
<protein>
    <recommendedName>
        <fullName evidence="3">AbiEi antitoxin C-terminal domain-containing protein</fullName>
    </recommendedName>
</protein>
<dbReference type="Proteomes" id="UP001251870">
    <property type="component" value="Unassembled WGS sequence"/>
</dbReference>
<evidence type="ECO:0000313" key="2">
    <source>
        <dbReference type="Proteomes" id="UP001251870"/>
    </source>
</evidence>
<dbReference type="RefSeq" id="WP_310548151.1">
    <property type="nucleotide sequence ID" value="NZ_JAVKGR010000005.1"/>
</dbReference>
<evidence type="ECO:0008006" key="3">
    <source>
        <dbReference type="Google" id="ProtNLM"/>
    </source>
</evidence>